<reference evidence="2 3" key="1">
    <citation type="submission" date="2023-11" db="EMBL/GenBank/DDBJ databases">
        <title>Peredibacter starrii A3.12.</title>
        <authorList>
            <person name="Mitchell R.J."/>
        </authorList>
    </citation>
    <scope>NUCLEOTIDE SEQUENCE [LARGE SCALE GENOMIC DNA]</scope>
    <source>
        <strain evidence="2 3">A3.12</strain>
    </source>
</reference>
<organism evidence="2 3">
    <name type="scientific">Peredibacter starrii</name>
    <dbReference type="NCBI Taxonomy" id="28202"/>
    <lineage>
        <taxon>Bacteria</taxon>
        <taxon>Pseudomonadati</taxon>
        <taxon>Bdellovibrionota</taxon>
        <taxon>Bacteriovoracia</taxon>
        <taxon>Bacteriovoracales</taxon>
        <taxon>Bacteriovoracaceae</taxon>
        <taxon>Peredibacter</taxon>
    </lineage>
</organism>
<proteinExistence type="predicted"/>
<protein>
    <recommendedName>
        <fullName evidence="4">Outer membrane protein beta-barrel domain-containing protein</fullName>
    </recommendedName>
</protein>
<dbReference type="EMBL" id="CP139487">
    <property type="protein sequence ID" value="WPU64977.1"/>
    <property type="molecule type" value="Genomic_DNA"/>
</dbReference>
<keyword evidence="3" id="KW-1185">Reference proteome</keyword>
<evidence type="ECO:0008006" key="4">
    <source>
        <dbReference type="Google" id="ProtNLM"/>
    </source>
</evidence>
<dbReference type="AlphaFoldDB" id="A0AAX4HPE4"/>
<dbReference type="RefSeq" id="WP_321394804.1">
    <property type="nucleotide sequence ID" value="NZ_CP139487.1"/>
</dbReference>
<gene>
    <name evidence="2" type="ORF">SOO65_19975</name>
</gene>
<accession>A0AAX4HPE4</accession>
<sequence length="197" mass="22137">MKFLLALVLLVSSVIASAQSRIVSIDAFDLSYTGGLLIKSDSGKGTDRDETTFRLNLNYAQNWEQYVGLMWKAKAYINRQDVDWGVDSVNTAWGAAGGLLYNFQADNIKESFFFGALIGLERMTVEAKGLDDESGFNIFTDLEFGKRFDLGQYSVANISYAPTFALTLKRYGGDIRDEYFKSGNEIKINFLKFDILF</sequence>
<dbReference type="KEGG" id="psti:SOO65_19975"/>
<feature type="signal peptide" evidence="1">
    <location>
        <begin position="1"/>
        <end position="18"/>
    </location>
</feature>
<evidence type="ECO:0000313" key="2">
    <source>
        <dbReference type="EMBL" id="WPU64977.1"/>
    </source>
</evidence>
<name>A0AAX4HPE4_9BACT</name>
<dbReference type="Proteomes" id="UP001324634">
    <property type="component" value="Chromosome"/>
</dbReference>
<keyword evidence="1" id="KW-0732">Signal</keyword>
<evidence type="ECO:0000256" key="1">
    <source>
        <dbReference type="SAM" id="SignalP"/>
    </source>
</evidence>
<evidence type="ECO:0000313" key="3">
    <source>
        <dbReference type="Proteomes" id="UP001324634"/>
    </source>
</evidence>
<feature type="chain" id="PRO_5043926413" description="Outer membrane protein beta-barrel domain-containing protein" evidence="1">
    <location>
        <begin position="19"/>
        <end position="197"/>
    </location>
</feature>